<accession>A0A1W6K349</accession>
<dbReference type="KEGG" id="aman:B6F84_13655"/>
<reference evidence="1 2" key="1">
    <citation type="submission" date="2017-03" db="EMBL/GenBank/DDBJ databases">
        <title>Sulfur activation and transportation mechanism of thermophilic Archaea Acidianus manzaensis YN-25.</title>
        <authorList>
            <person name="Ma Y."/>
            <person name="Yang Y."/>
            <person name="Xia J."/>
        </authorList>
    </citation>
    <scope>NUCLEOTIDE SEQUENCE [LARGE SCALE GENOMIC DNA]</scope>
    <source>
        <strain evidence="1 2">YN-25</strain>
    </source>
</reference>
<dbReference type="EMBL" id="CP020477">
    <property type="protein sequence ID" value="ARM76958.1"/>
    <property type="molecule type" value="Genomic_DNA"/>
</dbReference>
<protein>
    <submittedName>
        <fullName evidence="1">Uncharacterized protein</fullName>
    </submittedName>
</protein>
<sequence>MDDIINAIKAFACMSVERALASFAFIESFYDYTNVRDTLQYYGVPNIEIDQVFQELEKLRDPITNYLSQRNYIDGKKQLESVIYDCIGNNKVDSLEPLYHKLLNMISLYIVEKNAFNNGIIDSYDTADFVSTMLSSKVNPEDLERVLVKSLLAVKNHHSSRKHYYAHMHLILTDNNKTTIQKLANEVQSELPDYKYVHDILETLNSSKPYSIAALMYTIDTYYNYKRHNSTFYKAAYGLDNFSVFNSLSISKIVYNGQINPLLVNHVSKAFDEISRVQSDAMINKYFKDVFGKLGYNIEFVKCESYYCKYLASKMDSLIYIYTIPFALNIPPVNETNVMFAVRCGSNLEYNALLSSLQYSGIPSNTLADALWIAIDDYSSNNVKITILNAKADWQMNIANLLRNQTNNY</sequence>
<dbReference type="Proteomes" id="UP000193404">
    <property type="component" value="Chromosome"/>
</dbReference>
<gene>
    <name evidence="1" type="ORF">B6F84_13655</name>
</gene>
<proteinExistence type="predicted"/>
<evidence type="ECO:0000313" key="2">
    <source>
        <dbReference type="Proteomes" id="UP000193404"/>
    </source>
</evidence>
<dbReference type="GeneID" id="41591985"/>
<dbReference type="AlphaFoldDB" id="A0A1W6K349"/>
<keyword evidence="2" id="KW-1185">Reference proteome</keyword>
<evidence type="ECO:0000313" key="1">
    <source>
        <dbReference type="EMBL" id="ARM76958.1"/>
    </source>
</evidence>
<name>A0A1W6K349_9CREN</name>
<organism evidence="1 2">
    <name type="scientific">Acidianus manzaensis</name>
    <dbReference type="NCBI Taxonomy" id="282676"/>
    <lineage>
        <taxon>Archaea</taxon>
        <taxon>Thermoproteota</taxon>
        <taxon>Thermoprotei</taxon>
        <taxon>Sulfolobales</taxon>
        <taxon>Sulfolobaceae</taxon>
        <taxon>Acidianus</taxon>
    </lineage>
</organism>
<dbReference type="RefSeq" id="WP_148692752.1">
    <property type="nucleotide sequence ID" value="NZ_CP020477.1"/>
</dbReference>